<keyword evidence="7" id="KW-0653">Protein transport</keyword>
<evidence type="ECO:0000256" key="8">
    <source>
        <dbReference type="ARBA" id="ARBA00022989"/>
    </source>
</evidence>
<evidence type="ECO:0000256" key="10">
    <source>
        <dbReference type="ARBA" id="ARBA00023136"/>
    </source>
</evidence>
<reference evidence="12" key="1">
    <citation type="journal article" date="2012" name="PLoS Negl. Trop. Dis.">
        <title>A systematically improved high quality genome and transcriptome of the human blood fluke Schistosoma mansoni.</title>
        <authorList>
            <person name="Protasio A.V."/>
            <person name="Tsai I.J."/>
            <person name="Babbage A."/>
            <person name="Nichol S."/>
            <person name="Hunt M."/>
            <person name="Aslett M.A."/>
            <person name="De Silva N."/>
            <person name="Velarde G.S."/>
            <person name="Anderson T.J."/>
            <person name="Clark R.C."/>
            <person name="Davidson C."/>
            <person name="Dillon G.P."/>
            <person name="Holroyd N.E."/>
            <person name="LoVerde P.T."/>
            <person name="Lloyd C."/>
            <person name="McQuillan J."/>
            <person name="Oliveira G."/>
            <person name="Otto T.D."/>
            <person name="Parker-Manuel S.J."/>
            <person name="Quail M.A."/>
            <person name="Wilson R.A."/>
            <person name="Zerlotini A."/>
            <person name="Dunne D.W."/>
            <person name="Berriman M."/>
        </authorList>
    </citation>
    <scope>NUCLEOTIDE SEQUENCE [LARGE SCALE GENOMIC DNA]</scope>
    <source>
        <strain evidence="12">Puerto Rican</strain>
    </source>
</reference>
<dbReference type="GO" id="GO:0031204">
    <property type="term" value="P:post-translational protein targeting to membrane, translocation"/>
    <property type="evidence" value="ECO:0007669"/>
    <property type="project" value="TreeGrafter"/>
</dbReference>
<dbReference type="Pfam" id="PF03839">
    <property type="entry name" value="Sec62"/>
    <property type="match status" value="1"/>
</dbReference>
<dbReference type="CTD" id="8348894"/>
<evidence type="ECO:0000256" key="2">
    <source>
        <dbReference type="ARBA" id="ARBA00010604"/>
    </source>
</evidence>
<dbReference type="GO" id="GO:0005789">
    <property type="term" value="C:endoplasmic reticulum membrane"/>
    <property type="evidence" value="ECO:0007669"/>
    <property type="project" value="UniProtKB-SubCell"/>
</dbReference>
<name>G4VMU1_SCHMA</name>
<evidence type="ECO:0000256" key="3">
    <source>
        <dbReference type="ARBA" id="ARBA00021257"/>
    </source>
</evidence>
<reference evidence="13" key="2">
    <citation type="submission" date="2018-12" db="UniProtKB">
        <authorList>
            <consortium name="WormBaseParasite"/>
        </authorList>
    </citation>
    <scope>IDENTIFICATION</scope>
    <source>
        <strain evidence="13">Puerto Rican</strain>
    </source>
</reference>
<evidence type="ECO:0000256" key="5">
    <source>
        <dbReference type="ARBA" id="ARBA00022692"/>
    </source>
</evidence>
<evidence type="ECO:0000256" key="7">
    <source>
        <dbReference type="ARBA" id="ARBA00022927"/>
    </source>
</evidence>
<evidence type="ECO:0000256" key="9">
    <source>
        <dbReference type="ARBA" id="ARBA00023010"/>
    </source>
</evidence>
<dbReference type="STRING" id="6183.G4VMU1"/>
<dbReference type="PANTHER" id="PTHR12443:SF9">
    <property type="entry name" value="TRANSLOCATION PROTEIN SEC62"/>
    <property type="match status" value="1"/>
</dbReference>
<dbReference type="InParanoid" id="G4VMU1"/>
<feature type="transmembrane region" description="Helical" evidence="11">
    <location>
        <begin position="208"/>
        <end position="230"/>
    </location>
</feature>
<evidence type="ECO:0000256" key="6">
    <source>
        <dbReference type="ARBA" id="ARBA00022824"/>
    </source>
</evidence>
<evidence type="ECO:0000256" key="11">
    <source>
        <dbReference type="SAM" id="Phobius"/>
    </source>
</evidence>
<dbReference type="OMA" id="YTHEYEG"/>
<dbReference type="RefSeq" id="XP_018653576.1">
    <property type="nucleotide sequence ID" value="XM_018798656.1"/>
</dbReference>
<feature type="transmembrane region" description="Helical" evidence="11">
    <location>
        <begin position="237"/>
        <end position="258"/>
    </location>
</feature>
<keyword evidence="4" id="KW-0813">Transport</keyword>
<keyword evidence="10 11" id="KW-0472">Membrane</keyword>
<keyword evidence="8 11" id="KW-1133">Transmembrane helix</keyword>
<dbReference type="FunCoup" id="G4VMU1">
    <property type="interactions" value="1362"/>
</dbReference>
<dbReference type="GeneID" id="8348894"/>
<dbReference type="OrthoDB" id="200187at2759"/>
<dbReference type="Proteomes" id="UP000008854">
    <property type="component" value="Unassembled WGS sequence"/>
</dbReference>
<keyword evidence="6" id="KW-0256">Endoplasmic reticulum</keyword>
<evidence type="ECO:0000256" key="1">
    <source>
        <dbReference type="ARBA" id="ARBA00004477"/>
    </source>
</evidence>
<proteinExistence type="inferred from homology"/>
<keyword evidence="5 11" id="KW-0812">Transmembrane</keyword>
<dbReference type="PANTHER" id="PTHR12443">
    <property type="entry name" value="TRANSLOCATION PROTEIN SEC62"/>
    <property type="match status" value="1"/>
</dbReference>
<organism evidence="12 13">
    <name type="scientific">Schistosoma mansoni</name>
    <name type="common">Blood fluke</name>
    <dbReference type="NCBI Taxonomy" id="6183"/>
    <lineage>
        <taxon>Eukaryota</taxon>
        <taxon>Metazoa</taxon>
        <taxon>Spiralia</taxon>
        <taxon>Lophotrochozoa</taxon>
        <taxon>Platyhelminthes</taxon>
        <taxon>Trematoda</taxon>
        <taxon>Digenea</taxon>
        <taxon>Strigeidida</taxon>
        <taxon>Schistosomatoidea</taxon>
        <taxon>Schistosomatidae</taxon>
        <taxon>Schistosoma</taxon>
    </lineage>
</organism>
<comment type="similarity">
    <text evidence="2">Belongs to the SEC62 family.</text>
</comment>
<dbReference type="KEGG" id="smm:Smp_119980"/>
<dbReference type="HOGENOM" id="CLU_051910_0_0_1"/>
<dbReference type="PhylomeDB" id="G4VMU1"/>
<comment type="subcellular location">
    <subcellularLocation>
        <location evidence="1">Endoplasmic reticulum membrane</location>
        <topology evidence="1">Multi-pass membrane protein</topology>
    </subcellularLocation>
</comment>
<keyword evidence="9" id="KW-0811">Translocation</keyword>
<keyword evidence="12" id="KW-1185">Reference proteome</keyword>
<dbReference type="WBParaSite" id="Smp_119980.1">
    <property type="protein sequence ID" value="Smp_119980.1"/>
    <property type="gene ID" value="Smp_119980"/>
</dbReference>
<evidence type="ECO:0000313" key="12">
    <source>
        <dbReference type="Proteomes" id="UP000008854"/>
    </source>
</evidence>
<evidence type="ECO:0000256" key="4">
    <source>
        <dbReference type="ARBA" id="ARBA00022448"/>
    </source>
</evidence>
<sequence>MSEKKRKQRLAGVKLDENPLKPTLEEIDVANYLHKKLPSKEGRLSGMIVRIFVAMEAVELLMNSHWARSNDDAKPTLFTSQTTAVNFMTTLFQKQMFQRAVRVKKKPTKHREDAKSLKPKLKKLTDGKIVSSKNVVDATSDENLSSQDPDSKSPKFGILSSISSSINEFTMKSPNKKPMRLEIVDEQKFVLDDPHTFYVWIYEPPPGLFTWLAGAALIIGIILCCLFPIWPSELRQCAYYLTITASGLLGLLLFVGLLRFCFYLLVWLSTLGQYSFWIFPNYFEDCGFFESFRPLYSLKHACDVLAPSNKRSKSKVKSTSDVSTIDFATSSSNTSTATGSDANIVQLLCTKTTTKPPEEVKVKNVLKRDIIINE</sequence>
<dbReference type="eggNOG" id="KOG2927">
    <property type="taxonomic scope" value="Eukaryota"/>
</dbReference>
<dbReference type="AlphaFoldDB" id="G4VMU1"/>
<evidence type="ECO:0000313" key="13">
    <source>
        <dbReference type="WBParaSite" id="Smp_119980.1"/>
    </source>
</evidence>
<protein>
    <recommendedName>
        <fullName evidence="3">Translocation protein SEC62</fullName>
    </recommendedName>
</protein>
<accession>G4VMU1</accession>
<dbReference type="InterPro" id="IPR004728">
    <property type="entry name" value="Sec62"/>
</dbReference>